<dbReference type="RefSeq" id="XP_034114502.1">
    <property type="nucleotide sequence ID" value="XM_034258611.2"/>
</dbReference>
<name>A0A6P8ZCR3_DROAB</name>
<dbReference type="OrthoDB" id="191037at2759"/>
<protein>
    <submittedName>
        <fullName evidence="3">Uncharacterized protein LOC117574699</fullName>
    </submittedName>
</protein>
<dbReference type="SUPFAM" id="SSF56112">
    <property type="entry name" value="Protein kinase-like (PK-like)"/>
    <property type="match status" value="1"/>
</dbReference>
<sequence>MEHQRNIPESPEWLDQHLFVEFLKQDIPNFKSIDQFVIEETCAKGENFTTLVLRVKFVVNIEDDSQVSASYIVKLLPTTLSTRDMIASWKVFDKEKLSYSQYVPHFEEMYAKANKKISFGAKYYELHSQKAEELIVLEDLRNRGFKNTNRQIGLDLDHTQIVLEKLAQFHAASAVYYELKGPYPNLYDRNLCSEEDKFQEFRDTQANSLIAALPLFEAEHLTSALKSYTSRAPDMYQAFAAKFDNEFRCLNHGDFYCNNIMFQYDESGRISETYFIDLQMSRYCSPAQDLIYFILSSVSINLKLSKFDYLISFYHSKLVENLKLLQYSKNLPTLRDLHIAIFNHGDWAYPVISLLLPLVLIDPNEKSNMDTLMDQEKEGNQFRNTMFSNPRVIQHYKLILPWAFNRGLFEYEKKQN</sequence>
<dbReference type="InterPro" id="IPR011009">
    <property type="entry name" value="Kinase-like_dom_sf"/>
</dbReference>
<organism evidence="2 3">
    <name type="scientific">Drosophila albomicans</name>
    <name type="common">Fruit fly</name>
    <dbReference type="NCBI Taxonomy" id="7291"/>
    <lineage>
        <taxon>Eukaryota</taxon>
        <taxon>Metazoa</taxon>
        <taxon>Ecdysozoa</taxon>
        <taxon>Arthropoda</taxon>
        <taxon>Hexapoda</taxon>
        <taxon>Insecta</taxon>
        <taxon>Pterygota</taxon>
        <taxon>Neoptera</taxon>
        <taxon>Endopterygota</taxon>
        <taxon>Diptera</taxon>
        <taxon>Brachycera</taxon>
        <taxon>Muscomorpha</taxon>
        <taxon>Ephydroidea</taxon>
        <taxon>Drosophilidae</taxon>
        <taxon>Drosophila</taxon>
    </lineage>
</organism>
<evidence type="ECO:0000313" key="2">
    <source>
        <dbReference type="Proteomes" id="UP000515160"/>
    </source>
</evidence>
<keyword evidence="2" id="KW-1185">Reference proteome</keyword>
<dbReference type="Proteomes" id="UP000515160">
    <property type="component" value="Chromosome 2R"/>
</dbReference>
<dbReference type="InterPro" id="IPR015897">
    <property type="entry name" value="CHK_kinase-like"/>
</dbReference>
<gene>
    <name evidence="3" type="primary">LOC117574699</name>
</gene>
<dbReference type="InterPro" id="IPR004119">
    <property type="entry name" value="EcKL"/>
</dbReference>
<dbReference type="PANTHER" id="PTHR11012:SF6">
    <property type="entry name" value="CHK DOMAIN OV1-RELATED"/>
    <property type="match status" value="1"/>
</dbReference>
<reference evidence="3" key="1">
    <citation type="submission" date="2025-08" db="UniProtKB">
        <authorList>
            <consortium name="RefSeq"/>
        </authorList>
    </citation>
    <scope>IDENTIFICATION</scope>
    <source>
        <strain evidence="3">15112-1751.03</strain>
        <tissue evidence="3">Whole Adult</tissue>
    </source>
</reference>
<dbReference type="AlphaFoldDB" id="A0A6P8ZCR3"/>
<dbReference type="Gene3D" id="3.90.1200.10">
    <property type="match status" value="1"/>
</dbReference>
<feature type="domain" description="CHK kinase-like" evidence="1">
    <location>
        <begin position="135"/>
        <end position="324"/>
    </location>
</feature>
<evidence type="ECO:0000313" key="3">
    <source>
        <dbReference type="RefSeq" id="XP_034114502.1"/>
    </source>
</evidence>
<dbReference type="GeneID" id="117574699"/>
<proteinExistence type="predicted"/>
<dbReference type="PANTHER" id="PTHR11012">
    <property type="entry name" value="PROTEIN KINASE-LIKE DOMAIN-CONTAINING"/>
    <property type="match status" value="1"/>
</dbReference>
<evidence type="ECO:0000259" key="1">
    <source>
        <dbReference type="SMART" id="SM00587"/>
    </source>
</evidence>
<accession>A0A6P8ZCR3</accession>
<dbReference type="Pfam" id="PF02958">
    <property type="entry name" value="EcKL"/>
    <property type="match status" value="1"/>
</dbReference>
<dbReference type="SMART" id="SM00587">
    <property type="entry name" value="CHK"/>
    <property type="match status" value="1"/>
</dbReference>